<proteinExistence type="predicted"/>
<dbReference type="EMBL" id="AVOT02097724">
    <property type="protein sequence ID" value="MBW0576136.1"/>
    <property type="molecule type" value="Genomic_DNA"/>
</dbReference>
<dbReference type="AlphaFoldDB" id="A0A9Q3K8W7"/>
<dbReference type="OrthoDB" id="3158924at2759"/>
<sequence>MFRRICAYFLELKDCDGLTNDWCTLLPTLELAYKTSIHTTTNQTPAIVEKRWNPRLPQDYLRKDLVDIHPTASSFKGTLKKAQTNTARCIEDSFAYVKDKWDKSHSTPDFRLVSMTNFNNIKGCKILKDSFAGPFFIKALHGVNAVEVDFSEELSNKHPTFPASLIKPYKSGDAEKFPLSNNVPRI</sequence>
<name>A0A9Q3K8W7_9BASI</name>
<evidence type="ECO:0000313" key="2">
    <source>
        <dbReference type="Proteomes" id="UP000765509"/>
    </source>
</evidence>
<accession>A0A9Q3K8W7</accession>
<protein>
    <recommendedName>
        <fullName evidence="3">Integrase catalytic domain-containing protein</fullName>
    </recommendedName>
</protein>
<organism evidence="1 2">
    <name type="scientific">Austropuccinia psidii MF-1</name>
    <dbReference type="NCBI Taxonomy" id="1389203"/>
    <lineage>
        <taxon>Eukaryota</taxon>
        <taxon>Fungi</taxon>
        <taxon>Dikarya</taxon>
        <taxon>Basidiomycota</taxon>
        <taxon>Pucciniomycotina</taxon>
        <taxon>Pucciniomycetes</taxon>
        <taxon>Pucciniales</taxon>
        <taxon>Sphaerophragmiaceae</taxon>
        <taxon>Austropuccinia</taxon>
    </lineage>
</organism>
<dbReference type="Proteomes" id="UP000765509">
    <property type="component" value="Unassembled WGS sequence"/>
</dbReference>
<comment type="caution">
    <text evidence="1">The sequence shown here is derived from an EMBL/GenBank/DDBJ whole genome shotgun (WGS) entry which is preliminary data.</text>
</comment>
<gene>
    <name evidence="1" type="ORF">O181_115851</name>
</gene>
<evidence type="ECO:0008006" key="3">
    <source>
        <dbReference type="Google" id="ProtNLM"/>
    </source>
</evidence>
<keyword evidence="2" id="KW-1185">Reference proteome</keyword>
<reference evidence="1" key="1">
    <citation type="submission" date="2021-03" db="EMBL/GenBank/DDBJ databases">
        <title>Draft genome sequence of rust myrtle Austropuccinia psidii MF-1, a brazilian biotype.</title>
        <authorList>
            <person name="Quecine M.C."/>
            <person name="Pachon D.M.R."/>
            <person name="Bonatelli M.L."/>
            <person name="Correr F.H."/>
            <person name="Franceschini L.M."/>
            <person name="Leite T.F."/>
            <person name="Margarido G.R.A."/>
            <person name="Almeida C.A."/>
            <person name="Ferrarezi J.A."/>
            <person name="Labate C.A."/>
        </authorList>
    </citation>
    <scope>NUCLEOTIDE SEQUENCE</scope>
    <source>
        <strain evidence="1">MF-1</strain>
    </source>
</reference>
<evidence type="ECO:0000313" key="1">
    <source>
        <dbReference type="EMBL" id="MBW0576136.1"/>
    </source>
</evidence>